<keyword evidence="4" id="KW-0813">Transport</keyword>
<evidence type="ECO:0000256" key="4">
    <source>
        <dbReference type="ARBA" id="ARBA00022448"/>
    </source>
</evidence>
<evidence type="ECO:0000256" key="9">
    <source>
        <dbReference type="ARBA" id="ARBA00023136"/>
    </source>
</evidence>
<protein>
    <recommendedName>
        <fullName evidence="3">Flagellar FliJ protein</fullName>
    </recommendedName>
</protein>
<sequence length="148" mass="17553">MRAFHYSFQKVLDLRTNEKKQAEWMLSEAVGHLHAEENSLQECLREFETARQQLQHSVDSCAPAAQVQAWQQYISHVEQQIQHARTRVRSAEIHVQDKQGELAERMTDEKVWTKAREKAEEEFKRQMALWEQSEMDELATVRYHMAAR</sequence>
<evidence type="ECO:0000256" key="10">
    <source>
        <dbReference type="ARBA" id="ARBA00023225"/>
    </source>
</evidence>
<dbReference type="GO" id="GO:0044781">
    <property type="term" value="P:bacterial-type flagellum organization"/>
    <property type="evidence" value="ECO:0007669"/>
    <property type="project" value="UniProtKB-KW"/>
</dbReference>
<dbReference type="InterPro" id="IPR053716">
    <property type="entry name" value="Flag_assembly_chemotaxis_eff"/>
</dbReference>
<keyword evidence="8" id="KW-0653">Protein transport</keyword>
<evidence type="ECO:0000256" key="7">
    <source>
        <dbReference type="ARBA" id="ARBA00022795"/>
    </source>
</evidence>
<dbReference type="InterPro" id="IPR012823">
    <property type="entry name" value="Flagell_FliJ"/>
</dbReference>
<evidence type="ECO:0000256" key="8">
    <source>
        <dbReference type="ARBA" id="ARBA00022927"/>
    </source>
</evidence>
<name>A0A383R841_PAEAL</name>
<dbReference type="AlphaFoldDB" id="A0A383R841"/>
<accession>A0A383R841</accession>
<dbReference type="Gene3D" id="1.10.287.1700">
    <property type="match status" value="1"/>
</dbReference>
<dbReference type="GO" id="GO:0015031">
    <property type="term" value="P:protein transport"/>
    <property type="evidence" value="ECO:0007669"/>
    <property type="project" value="UniProtKB-KW"/>
</dbReference>
<gene>
    <name evidence="11" type="ORF">PBLR_11223</name>
</gene>
<keyword evidence="6" id="KW-0145">Chemotaxis</keyword>
<evidence type="ECO:0000256" key="5">
    <source>
        <dbReference type="ARBA" id="ARBA00022475"/>
    </source>
</evidence>
<comment type="similarity">
    <text evidence="2">Belongs to the FliJ family.</text>
</comment>
<evidence type="ECO:0000256" key="6">
    <source>
        <dbReference type="ARBA" id="ARBA00022500"/>
    </source>
</evidence>
<dbReference type="GO" id="GO:0006935">
    <property type="term" value="P:chemotaxis"/>
    <property type="evidence" value="ECO:0007669"/>
    <property type="project" value="UniProtKB-KW"/>
</dbReference>
<evidence type="ECO:0000313" key="11">
    <source>
        <dbReference type="EMBL" id="SYX82801.1"/>
    </source>
</evidence>
<reference evidence="12" key="1">
    <citation type="submission" date="2018-08" db="EMBL/GenBank/DDBJ databases">
        <authorList>
            <person name="Chevrot R."/>
        </authorList>
    </citation>
    <scope>NUCLEOTIDE SEQUENCE [LARGE SCALE GENOMIC DNA]</scope>
</reference>
<dbReference type="EMBL" id="LS992241">
    <property type="protein sequence ID" value="SYX82801.1"/>
    <property type="molecule type" value="Genomic_DNA"/>
</dbReference>
<comment type="subcellular location">
    <subcellularLocation>
        <location evidence="1">Cell membrane</location>
        <topology evidence="1">Peripheral membrane protein</topology>
        <orientation evidence="1">Cytoplasmic side</orientation>
    </subcellularLocation>
</comment>
<keyword evidence="5" id="KW-1003">Cell membrane</keyword>
<evidence type="ECO:0000313" key="12">
    <source>
        <dbReference type="Proteomes" id="UP000304148"/>
    </source>
</evidence>
<proteinExistence type="inferred from homology"/>
<evidence type="ECO:0000256" key="2">
    <source>
        <dbReference type="ARBA" id="ARBA00010004"/>
    </source>
</evidence>
<dbReference type="Proteomes" id="UP000304148">
    <property type="component" value="Chromosome"/>
</dbReference>
<dbReference type="GO" id="GO:0071973">
    <property type="term" value="P:bacterial-type flagellum-dependent cell motility"/>
    <property type="evidence" value="ECO:0007669"/>
    <property type="project" value="InterPro"/>
</dbReference>
<dbReference type="GO" id="GO:0009288">
    <property type="term" value="C:bacterial-type flagellum"/>
    <property type="evidence" value="ECO:0007669"/>
    <property type="project" value="InterPro"/>
</dbReference>
<evidence type="ECO:0000256" key="3">
    <source>
        <dbReference type="ARBA" id="ARBA00020392"/>
    </source>
</evidence>
<keyword evidence="10" id="KW-1006">Bacterial flagellum protein export</keyword>
<keyword evidence="7" id="KW-1005">Bacterial flagellum biogenesis</keyword>
<evidence type="ECO:0000256" key="1">
    <source>
        <dbReference type="ARBA" id="ARBA00004413"/>
    </source>
</evidence>
<keyword evidence="9" id="KW-0472">Membrane</keyword>
<dbReference type="NCBIfam" id="TIGR02473">
    <property type="entry name" value="flagell_FliJ"/>
    <property type="match status" value="1"/>
</dbReference>
<dbReference type="Pfam" id="PF02050">
    <property type="entry name" value="FliJ"/>
    <property type="match status" value="1"/>
</dbReference>
<dbReference type="RefSeq" id="WP_021262465.1">
    <property type="nucleotide sequence ID" value="NZ_LS992241.1"/>
</dbReference>
<organism evidence="11 12">
    <name type="scientific">Paenibacillus alvei</name>
    <name type="common">Bacillus alvei</name>
    <dbReference type="NCBI Taxonomy" id="44250"/>
    <lineage>
        <taxon>Bacteria</taxon>
        <taxon>Bacillati</taxon>
        <taxon>Bacillota</taxon>
        <taxon>Bacilli</taxon>
        <taxon>Bacillales</taxon>
        <taxon>Paenibacillaceae</taxon>
        <taxon>Paenibacillus</taxon>
    </lineage>
</organism>
<dbReference type="GO" id="GO:0005886">
    <property type="term" value="C:plasma membrane"/>
    <property type="evidence" value="ECO:0007669"/>
    <property type="project" value="UniProtKB-SubCell"/>
</dbReference>